<name>A0A1F8F4Q4_9BACT</name>
<gene>
    <name evidence="8" type="ORF">A3J46_06270</name>
</gene>
<feature type="domain" description="RNA polymerase sigma factor 70 region 4 type 2" evidence="7">
    <location>
        <begin position="114"/>
        <end position="161"/>
    </location>
</feature>
<evidence type="ECO:0000313" key="8">
    <source>
        <dbReference type="EMBL" id="OGN08124.1"/>
    </source>
</evidence>
<evidence type="ECO:0000256" key="3">
    <source>
        <dbReference type="ARBA" id="ARBA00023082"/>
    </source>
</evidence>
<reference evidence="8 9" key="1">
    <citation type="journal article" date="2016" name="Nat. Commun.">
        <title>Thousands of microbial genomes shed light on interconnected biogeochemical processes in an aquifer system.</title>
        <authorList>
            <person name="Anantharaman K."/>
            <person name="Brown C.T."/>
            <person name="Hug L.A."/>
            <person name="Sharon I."/>
            <person name="Castelle C.J."/>
            <person name="Probst A.J."/>
            <person name="Thomas B.C."/>
            <person name="Singh A."/>
            <person name="Wilkins M.J."/>
            <person name="Karaoz U."/>
            <person name="Brodie E.L."/>
            <person name="Williams K.H."/>
            <person name="Hubbard S.S."/>
            <person name="Banfield J.F."/>
        </authorList>
    </citation>
    <scope>NUCLEOTIDE SEQUENCE [LARGE SCALE GENOMIC DNA]</scope>
</reference>
<evidence type="ECO:0008006" key="10">
    <source>
        <dbReference type="Google" id="ProtNLM"/>
    </source>
</evidence>
<dbReference type="SUPFAM" id="SSF88946">
    <property type="entry name" value="Sigma2 domain of RNA polymerase sigma factors"/>
    <property type="match status" value="1"/>
</dbReference>
<evidence type="ECO:0000256" key="4">
    <source>
        <dbReference type="ARBA" id="ARBA00023125"/>
    </source>
</evidence>
<dbReference type="InterPro" id="IPR013324">
    <property type="entry name" value="RNA_pol_sigma_r3/r4-like"/>
</dbReference>
<dbReference type="InterPro" id="IPR013249">
    <property type="entry name" value="RNA_pol_sigma70_r4_t2"/>
</dbReference>
<dbReference type="GO" id="GO:0003677">
    <property type="term" value="F:DNA binding"/>
    <property type="evidence" value="ECO:0007669"/>
    <property type="project" value="UniProtKB-KW"/>
</dbReference>
<keyword evidence="3" id="KW-0731">Sigma factor</keyword>
<dbReference type="Pfam" id="PF04542">
    <property type="entry name" value="Sigma70_r2"/>
    <property type="match status" value="1"/>
</dbReference>
<dbReference type="InterPro" id="IPR036388">
    <property type="entry name" value="WH-like_DNA-bd_sf"/>
</dbReference>
<dbReference type="PANTHER" id="PTHR43133:SF52">
    <property type="entry name" value="ECF RNA POLYMERASE SIGMA FACTOR SIGL"/>
    <property type="match status" value="1"/>
</dbReference>
<evidence type="ECO:0000259" key="6">
    <source>
        <dbReference type="Pfam" id="PF04542"/>
    </source>
</evidence>
<organism evidence="8 9">
    <name type="scientific">Candidatus Yanofskybacteria bacterium RIFCSPHIGHO2_02_FULL_41_11</name>
    <dbReference type="NCBI Taxonomy" id="1802675"/>
    <lineage>
        <taxon>Bacteria</taxon>
        <taxon>Candidatus Yanofskyibacteriota</taxon>
    </lineage>
</organism>
<comment type="caution">
    <text evidence="8">The sequence shown here is derived from an EMBL/GenBank/DDBJ whole genome shotgun (WGS) entry which is preliminary data.</text>
</comment>
<dbReference type="Proteomes" id="UP000177167">
    <property type="component" value="Unassembled WGS sequence"/>
</dbReference>
<dbReference type="AlphaFoldDB" id="A0A1F8F4Q4"/>
<evidence type="ECO:0000256" key="5">
    <source>
        <dbReference type="ARBA" id="ARBA00023163"/>
    </source>
</evidence>
<keyword evidence="4" id="KW-0238">DNA-binding</keyword>
<protein>
    <recommendedName>
        <fullName evidence="10">RNA polymerase sigma factor</fullName>
    </recommendedName>
</protein>
<dbReference type="InterPro" id="IPR039425">
    <property type="entry name" value="RNA_pol_sigma-70-like"/>
</dbReference>
<evidence type="ECO:0000256" key="2">
    <source>
        <dbReference type="ARBA" id="ARBA00023015"/>
    </source>
</evidence>
<sequence>MYKNTEIMEAFTKAYDELSDSIFRHCWFRIGDRERAKDLMQETFTKSWQYISRGEKVDNLKAFLYRVANNLIIDEYRKKKELSLDNLMVEGFEPGFDDRRKNEQEIDARFILGVVNRLDEKYREAVLMRYIDDLSPKEIAEVTGESENNISVRIHRGLSQLKEILNNGR</sequence>
<keyword evidence="5" id="KW-0804">Transcription</keyword>
<dbReference type="Gene3D" id="1.10.1740.10">
    <property type="match status" value="1"/>
</dbReference>
<dbReference type="InterPro" id="IPR014284">
    <property type="entry name" value="RNA_pol_sigma-70_dom"/>
</dbReference>
<dbReference type="Gene3D" id="1.10.10.10">
    <property type="entry name" value="Winged helix-like DNA-binding domain superfamily/Winged helix DNA-binding domain"/>
    <property type="match status" value="1"/>
</dbReference>
<dbReference type="InterPro" id="IPR007627">
    <property type="entry name" value="RNA_pol_sigma70_r2"/>
</dbReference>
<comment type="similarity">
    <text evidence="1">Belongs to the sigma-70 factor family. ECF subfamily.</text>
</comment>
<evidence type="ECO:0000256" key="1">
    <source>
        <dbReference type="ARBA" id="ARBA00010641"/>
    </source>
</evidence>
<dbReference type="EMBL" id="MGJP01000068">
    <property type="protein sequence ID" value="OGN08124.1"/>
    <property type="molecule type" value="Genomic_DNA"/>
</dbReference>
<feature type="domain" description="RNA polymerase sigma-70 region 2" evidence="6">
    <location>
        <begin position="15"/>
        <end position="80"/>
    </location>
</feature>
<accession>A0A1F8F4Q4</accession>
<dbReference type="SUPFAM" id="SSF88659">
    <property type="entry name" value="Sigma3 and sigma4 domains of RNA polymerase sigma factors"/>
    <property type="match status" value="1"/>
</dbReference>
<proteinExistence type="inferred from homology"/>
<dbReference type="GO" id="GO:0006352">
    <property type="term" value="P:DNA-templated transcription initiation"/>
    <property type="evidence" value="ECO:0007669"/>
    <property type="project" value="InterPro"/>
</dbReference>
<dbReference type="GO" id="GO:0016987">
    <property type="term" value="F:sigma factor activity"/>
    <property type="evidence" value="ECO:0007669"/>
    <property type="project" value="UniProtKB-KW"/>
</dbReference>
<dbReference type="InterPro" id="IPR013325">
    <property type="entry name" value="RNA_pol_sigma_r2"/>
</dbReference>
<dbReference type="CDD" id="cd06171">
    <property type="entry name" value="Sigma70_r4"/>
    <property type="match status" value="1"/>
</dbReference>
<dbReference type="PANTHER" id="PTHR43133">
    <property type="entry name" value="RNA POLYMERASE ECF-TYPE SIGMA FACTO"/>
    <property type="match status" value="1"/>
</dbReference>
<keyword evidence="2" id="KW-0805">Transcription regulation</keyword>
<evidence type="ECO:0000259" key="7">
    <source>
        <dbReference type="Pfam" id="PF08281"/>
    </source>
</evidence>
<evidence type="ECO:0000313" key="9">
    <source>
        <dbReference type="Proteomes" id="UP000177167"/>
    </source>
</evidence>
<dbReference type="NCBIfam" id="TIGR02937">
    <property type="entry name" value="sigma70-ECF"/>
    <property type="match status" value="1"/>
</dbReference>
<dbReference type="Pfam" id="PF08281">
    <property type="entry name" value="Sigma70_r4_2"/>
    <property type="match status" value="1"/>
</dbReference>